<dbReference type="Pfam" id="PF07799">
    <property type="entry name" value="DUF1643"/>
    <property type="match status" value="1"/>
</dbReference>
<proteinExistence type="predicted"/>
<protein>
    <submittedName>
        <fullName evidence="1">DUF1643 domain-containing protein</fullName>
    </submittedName>
</protein>
<accession>A0A7H1MLT3</accession>
<sequence length="199" mass="22656">MAKTTEKITMKLSQKREGEHIFWKSRQWNNDLPSYFVLSNYPANEQLVSNDLTGMLIQNAIFKLGGGSVTVGNLFSKSVGKASEKILREAYTDNSMDELITTALKNDYIIIAIGSLTDKSEIARFRLRTFLERLFDQEANDRIQVLVAQDTKEPAHPLSRFVRGFGLNWQLESVDSVGLYERIIKQMSSAKIRIHLPID</sequence>
<reference evidence="1 2" key="1">
    <citation type="submission" date="2019-08" db="EMBL/GenBank/DDBJ databases">
        <authorList>
            <person name="Chang H.C."/>
            <person name="Mun S.Y."/>
        </authorList>
    </citation>
    <scope>NUCLEOTIDE SEQUENCE [LARGE SCALE GENOMIC DNA]</scope>
    <source>
        <strain evidence="1 2">SK</strain>
    </source>
</reference>
<organism evidence="1 2">
    <name type="scientific">Weissella koreensis</name>
    <dbReference type="NCBI Taxonomy" id="165096"/>
    <lineage>
        <taxon>Bacteria</taxon>
        <taxon>Bacillati</taxon>
        <taxon>Bacillota</taxon>
        <taxon>Bacilli</taxon>
        <taxon>Lactobacillales</taxon>
        <taxon>Lactobacillaceae</taxon>
        <taxon>Weissella</taxon>
    </lineage>
</organism>
<dbReference type="RefSeq" id="WP_104914565.1">
    <property type="nucleotide sequence ID" value="NZ_CP026847.1"/>
</dbReference>
<dbReference type="InterPro" id="IPR012441">
    <property type="entry name" value="DUF1643"/>
</dbReference>
<evidence type="ECO:0000313" key="2">
    <source>
        <dbReference type="Proteomes" id="UP000516446"/>
    </source>
</evidence>
<evidence type="ECO:0000313" key="1">
    <source>
        <dbReference type="EMBL" id="QNT64419.1"/>
    </source>
</evidence>
<dbReference type="EMBL" id="CP043431">
    <property type="protein sequence ID" value="QNT64419.1"/>
    <property type="molecule type" value="Genomic_DNA"/>
</dbReference>
<dbReference type="Proteomes" id="UP000516446">
    <property type="component" value="Chromosome"/>
</dbReference>
<keyword evidence="2" id="KW-1185">Reference proteome</keyword>
<dbReference type="AlphaFoldDB" id="A0A7H1MLT3"/>
<gene>
    <name evidence="1" type="ORF">FY536_03570</name>
</gene>
<name>A0A7H1MLT3_9LACO</name>